<dbReference type="PATRIC" id="fig|69.6.peg.4685"/>
<organism evidence="1 2">
    <name type="scientific">Lysobacter enzymogenes</name>
    <dbReference type="NCBI Taxonomy" id="69"/>
    <lineage>
        <taxon>Bacteria</taxon>
        <taxon>Pseudomonadati</taxon>
        <taxon>Pseudomonadota</taxon>
        <taxon>Gammaproteobacteria</taxon>
        <taxon>Lysobacterales</taxon>
        <taxon>Lysobacteraceae</taxon>
        <taxon>Lysobacter</taxon>
    </lineage>
</organism>
<dbReference type="PANTHER" id="PTHR43135">
    <property type="entry name" value="ALPHA-D-RIBOSE 1-METHYLPHOSPHONATE 5-TRIPHOSPHATE DIPHOSPHATASE"/>
    <property type="match status" value="1"/>
</dbReference>
<sequence>MSLRRAFHIVLSSLLTASAIVPAAHAATVAFVRVHVLPMDSERVLRDQTVIVEDGSIRAIGPNLRVPDDAQVIDGAGQAWLSPGLADMHTHSDSRQDMAVYLAHGVTTLLHMGEAPTAFAVKTRAAIERGELPGPRVYAAFMVDGSNRYGHLAVRGAAQARAVAELARANGFDFIKIYNDLDAPAFDALIAAGNDGGLKVIGHGLSAVGLERQIAVGQAAVAHAEEFFYSWLFRPGDDDGIAVPDPARIDAVVAALKRHGTYATADLATYAAVASQWGRAGATDAVLSQTQAGWLAPEERLEWRRRGDAYVARTGTLAPRLALLQRLVAAMAAADLPLMTGTDAPVVPGMFPGSALHAQLAALEAAGVSRYRALRAATRTPGDFIAQHRPGGDRFGRIAPGYRADLLLSATDPLDDLATLAQPLGVMAQGRWYPRARLRELTAQVADEYSNACARPR</sequence>
<protein>
    <submittedName>
        <fullName evidence="1">Metal dependent amidohydrolase</fullName>
    </submittedName>
</protein>
<proteinExistence type="predicted"/>
<dbReference type="Gene3D" id="1.20.58.520">
    <property type="entry name" value="Amidohydrolase"/>
    <property type="match status" value="1"/>
</dbReference>
<dbReference type="SUPFAM" id="SSF51338">
    <property type="entry name" value="Composite domain of metallo-dependent hydrolases"/>
    <property type="match status" value="1"/>
</dbReference>
<accession>A0A0S2DNI0</accession>
<dbReference type="Gene3D" id="3.30.110.90">
    <property type="entry name" value="Amidohydrolase"/>
    <property type="match status" value="1"/>
</dbReference>
<keyword evidence="1" id="KW-0378">Hydrolase</keyword>
<dbReference type="Gene3D" id="2.30.40.10">
    <property type="entry name" value="Urease, subunit C, domain 1"/>
    <property type="match status" value="1"/>
</dbReference>
<dbReference type="KEGG" id="lez:GLE_4751"/>
<dbReference type="STRING" id="69.GLE_4751"/>
<dbReference type="EMBL" id="CP013140">
    <property type="protein sequence ID" value="ALN60092.1"/>
    <property type="molecule type" value="Genomic_DNA"/>
</dbReference>
<evidence type="ECO:0000313" key="2">
    <source>
        <dbReference type="Proteomes" id="UP000061569"/>
    </source>
</evidence>
<dbReference type="InterPro" id="IPR032466">
    <property type="entry name" value="Metal_Hydrolase"/>
</dbReference>
<name>A0A0S2DNI0_LYSEN</name>
<dbReference type="AlphaFoldDB" id="A0A0S2DNI0"/>
<dbReference type="Gene3D" id="3.40.50.10910">
    <property type="entry name" value="Amidohydrolase"/>
    <property type="match status" value="1"/>
</dbReference>
<dbReference type="GO" id="GO:0016810">
    <property type="term" value="F:hydrolase activity, acting on carbon-nitrogen (but not peptide) bonds"/>
    <property type="evidence" value="ECO:0007669"/>
    <property type="project" value="InterPro"/>
</dbReference>
<reference evidence="1 2" key="1">
    <citation type="submission" date="2015-11" db="EMBL/GenBank/DDBJ databases">
        <title>Genome sequences of Lysobacter enzymogenes strain C3 and Lysobacter antibioticus ATCC 29479.</title>
        <authorList>
            <person name="Kobayashi D.Y."/>
        </authorList>
    </citation>
    <scope>NUCLEOTIDE SEQUENCE [LARGE SCALE GENOMIC DNA]</scope>
    <source>
        <strain evidence="1 2">C3</strain>
    </source>
</reference>
<evidence type="ECO:0000313" key="1">
    <source>
        <dbReference type="EMBL" id="ALN60092.1"/>
    </source>
</evidence>
<dbReference type="PANTHER" id="PTHR43135:SF3">
    <property type="entry name" value="ALPHA-D-RIBOSE 1-METHYLPHOSPHONATE 5-TRIPHOSPHATE DIPHOSPHATASE"/>
    <property type="match status" value="1"/>
</dbReference>
<dbReference type="Proteomes" id="UP000061569">
    <property type="component" value="Chromosome"/>
</dbReference>
<dbReference type="InterPro" id="IPR011059">
    <property type="entry name" value="Metal-dep_hydrolase_composite"/>
</dbReference>
<dbReference type="SUPFAM" id="SSF51556">
    <property type="entry name" value="Metallo-dependent hydrolases"/>
    <property type="match status" value="1"/>
</dbReference>
<gene>
    <name evidence="1" type="ORF">GLE_4751</name>
</gene>
<dbReference type="InterPro" id="IPR051781">
    <property type="entry name" value="Metallo-dep_Hydrolase"/>
</dbReference>